<feature type="transmembrane region" description="Helical" evidence="6">
    <location>
        <begin position="204"/>
        <end position="225"/>
    </location>
</feature>
<feature type="transmembrane region" description="Helical" evidence="6">
    <location>
        <begin position="262"/>
        <end position="282"/>
    </location>
</feature>
<evidence type="ECO:0000313" key="9">
    <source>
        <dbReference type="Proteomes" id="UP000320461"/>
    </source>
</evidence>
<accession>A0A4Y3KRW3</accession>
<keyword evidence="9" id="KW-1185">Reference proteome</keyword>
<keyword evidence="4 6" id="KW-1133">Transmembrane helix</keyword>
<dbReference type="PANTHER" id="PTHR43701:SF12">
    <property type="entry name" value="MEMBRANE TRANSPORTER PROTEIN YTNM-RELATED"/>
    <property type="match status" value="1"/>
</dbReference>
<comment type="subcellular location">
    <subcellularLocation>
        <location evidence="6">Cell membrane</location>
        <topology evidence="6">Multi-pass membrane protein</topology>
    </subcellularLocation>
    <subcellularLocation>
        <location evidence="1">Membrane</location>
        <topology evidence="1">Multi-pass membrane protein</topology>
    </subcellularLocation>
</comment>
<dbReference type="Pfam" id="PF01925">
    <property type="entry name" value="TauE"/>
    <property type="match status" value="1"/>
</dbReference>
<evidence type="ECO:0000256" key="6">
    <source>
        <dbReference type="RuleBase" id="RU363041"/>
    </source>
</evidence>
<evidence type="ECO:0000256" key="5">
    <source>
        <dbReference type="ARBA" id="ARBA00023136"/>
    </source>
</evidence>
<evidence type="ECO:0000313" key="8">
    <source>
        <dbReference type="EMBL" id="GEA85670.1"/>
    </source>
</evidence>
<evidence type="ECO:0000256" key="2">
    <source>
        <dbReference type="ARBA" id="ARBA00009142"/>
    </source>
</evidence>
<sequence>MPQLVLLAVVGLAAQLVDGALGMAYGVTSTTLLLAIGTNPAAASATVHLAEIGTTLASGLSHWRFGNVDWKVVRRVGVPGAIGAFLGATVLSRLASDAAAPVMSGILLALGTYILIRFTFKGLRKDRLGQPVRKRFLTPLGLVAGFVDATGGGGWGPVGTPALLASGRMEPRKVIGSIDTSEFLVAIAASLGFLLSLGSQGIDAAWVVALLIGGLIAAPIAAWLVRLIPPRILGSAVGGVIVLTNTRTIIRSDWVGLAGTPAQAWILGTLAVVWVGAVVLSVRAYGRDKVADELAALTEATVVDEATARDHAAAPDEAGAATASRESGAVATH</sequence>
<dbReference type="PANTHER" id="PTHR43701">
    <property type="entry name" value="MEMBRANE TRANSPORTER PROTEIN MJ0441-RELATED"/>
    <property type="match status" value="1"/>
</dbReference>
<feature type="transmembrane region" description="Helical" evidence="6">
    <location>
        <begin position="98"/>
        <end position="120"/>
    </location>
</feature>
<evidence type="ECO:0000256" key="1">
    <source>
        <dbReference type="ARBA" id="ARBA00004141"/>
    </source>
</evidence>
<comment type="caution">
    <text evidence="8">The sequence shown here is derived from an EMBL/GenBank/DDBJ whole genome shotgun (WGS) entry which is preliminary data.</text>
</comment>
<comment type="similarity">
    <text evidence="2 6">Belongs to the 4-toluene sulfonate uptake permease (TSUP) (TC 2.A.102) family.</text>
</comment>
<dbReference type="GO" id="GO:0005886">
    <property type="term" value="C:plasma membrane"/>
    <property type="evidence" value="ECO:0007669"/>
    <property type="project" value="UniProtKB-SubCell"/>
</dbReference>
<dbReference type="RefSeq" id="WP_141371523.1">
    <property type="nucleotide sequence ID" value="NZ_BJLQ01000043.1"/>
</dbReference>
<dbReference type="InterPro" id="IPR051598">
    <property type="entry name" value="TSUP/Inactive_protease-like"/>
</dbReference>
<evidence type="ECO:0000256" key="3">
    <source>
        <dbReference type="ARBA" id="ARBA00022692"/>
    </source>
</evidence>
<reference evidence="8 9" key="1">
    <citation type="submission" date="2019-06" db="EMBL/GenBank/DDBJ databases">
        <title>Whole genome shotgun sequence of Cellulomonas gelida NBRC 3748.</title>
        <authorList>
            <person name="Hosoyama A."/>
            <person name="Uohara A."/>
            <person name="Ohji S."/>
            <person name="Ichikawa N."/>
        </authorList>
    </citation>
    <scope>NUCLEOTIDE SEQUENCE [LARGE SCALE GENOMIC DNA]</scope>
    <source>
        <strain evidence="8 9">NBRC 3748</strain>
    </source>
</reference>
<protein>
    <recommendedName>
        <fullName evidence="6">Probable membrane transporter protein</fullName>
    </recommendedName>
</protein>
<feature type="transmembrane region" description="Helical" evidence="6">
    <location>
        <begin position="232"/>
        <end position="250"/>
    </location>
</feature>
<dbReference type="AlphaFoldDB" id="A0A4Y3KRW3"/>
<keyword evidence="5 6" id="KW-0472">Membrane</keyword>
<name>A0A4Y3KRW3_9CELL</name>
<proteinExistence type="inferred from homology"/>
<dbReference type="OrthoDB" id="45564at2"/>
<feature type="region of interest" description="Disordered" evidence="7">
    <location>
        <begin position="308"/>
        <end position="333"/>
    </location>
</feature>
<gene>
    <name evidence="8" type="ORF">CGE01nite_29210</name>
</gene>
<evidence type="ECO:0000256" key="4">
    <source>
        <dbReference type="ARBA" id="ARBA00022989"/>
    </source>
</evidence>
<keyword evidence="6" id="KW-1003">Cell membrane</keyword>
<organism evidence="8 9">
    <name type="scientific">Cellulomonas gelida</name>
    <dbReference type="NCBI Taxonomy" id="1712"/>
    <lineage>
        <taxon>Bacteria</taxon>
        <taxon>Bacillati</taxon>
        <taxon>Actinomycetota</taxon>
        <taxon>Actinomycetes</taxon>
        <taxon>Micrococcales</taxon>
        <taxon>Cellulomonadaceae</taxon>
        <taxon>Cellulomonas</taxon>
    </lineage>
</organism>
<dbReference type="EMBL" id="BJLQ01000043">
    <property type="protein sequence ID" value="GEA85670.1"/>
    <property type="molecule type" value="Genomic_DNA"/>
</dbReference>
<dbReference type="InterPro" id="IPR002781">
    <property type="entry name" value="TM_pro_TauE-like"/>
</dbReference>
<dbReference type="Proteomes" id="UP000320461">
    <property type="component" value="Unassembled WGS sequence"/>
</dbReference>
<evidence type="ECO:0000256" key="7">
    <source>
        <dbReference type="SAM" id="MobiDB-lite"/>
    </source>
</evidence>
<keyword evidence="3 6" id="KW-0812">Transmembrane</keyword>